<keyword evidence="4" id="KW-1185">Reference proteome</keyword>
<sequence length="93" mass="11181">MMILSIMMKDPNPYNLGYWMESMVKSEEQITKEENATLIPPLPFDLLPDTHKRFLIWKEKKEKKEQLKKLKEAKKKFKEERKKLKENQTQVGS</sequence>
<organism evidence="3 4">
    <name type="scientific">Wickerhamomyces ciferrii (strain ATCC 14091 / BCRC 22168 / CBS 111 / JCM 3599 / NBRC 0793 / NRRL Y-1031 F-60-10)</name>
    <name type="common">Yeast</name>
    <name type="synonym">Pichia ciferrii</name>
    <dbReference type="NCBI Taxonomy" id="1206466"/>
    <lineage>
        <taxon>Eukaryota</taxon>
        <taxon>Fungi</taxon>
        <taxon>Dikarya</taxon>
        <taxon>Ascomycota</taxon>
        <taxon>Saccharomycotina</taxon>
        <taxon>Saccharomycetes</taxon>
        <taxon>Phaffomycetales</taxon>
        <taxon>Wickerhamomycetaceae</taxon>
        <taxon>Wickerhamomyces</taxon>
    </lineage>
</organism>
<gene>
    <name evidence="2" type="ORF">BN7_3591</name>
    <name evidence="3" type="ORF">BN7_3597</name>
</gene>
<evidence type="ECO:0000313" key="4">
    <source>
        <dbReference type="Proteomes" id="UP000009328"/>
    </source>
</evidence>
<evidence type="ECO:0000313" key="3">
    <source>
        <dbReference type="EMBL" id="CCH44038.1"/>
    </source>
</evidence>
<keyword evidence="1" id="KW-0175">Coiled coil</keyword>
<dbReference type="EMBL" id="CAIF01000103">
    <property type="protein sequence ID" value="CCH44038.1"/>
    <property type="molecule type" value="Genomic_DNA"/>
</dbReference>
<comment type="caution">
    <text evidence="3">The sequence shown here is derived from an EMBL/GenBank/DDBJ whole genome shotgun (WGS) entry which is preliminary data.</text>
</comment>
<feature type="coiled-coil region" evidence="1">
    <location>
        <begin position="56"/>
        <end position="90"/>
    </location>
</feature>
<accession>K0KRR5</accession>
<dbReference type="HOGENOM" id="CLU_2401359_0_0_1"/>
<evidence type="ECO:0000256" key="1">
    <source>
        <dbReference type="SAM" id="Coils"/>
    </source>
</evidence>
<dbReference type="AlphaFoldDB" id="K0KRR5"/>
<dbReference type="Proteomes" id="UP000009328">
    <property type="component" value="Unassembled WGS sequence"/>
</dbReference>
<evidence type="ECO:0000313" key="2">
    <source>
        <dbReference type="EMBL" id="CCH44034.1"/>
    </source>
</evidence>
<protein>
    <submittedName>
        <fullName evidence="3">Uncharacterized protein</fullName>
    </submittedName>
</protein>
<dbReference type="EMBL" id="CAIF01000101">
    <property type="protein sequence ID" value="CCH44034.1"/>
    <property type="molecule type" value="Genomic_DNA"/>
</dbReference>
<proteinExistence type="predicted"/>
<reference evidence="3 4" key="1">
    <citation type="journal article" date="2012" name="Eukaryot. Cell">
        <title>Draft genome sequence of Wickerhamomyces ciferrii NRRL Y-1031 F-60-10.</title>
        <authorList>
            <person name="Schneider J."/>
            <person name="Andrea H."/>
            <person name="Blom J."/>
            <person name="Jaenicke S."/>
            <person name="Ruckert C."/>
            <person name="Schorsch C."/>
            <person name="Szczepanowski R."/>
            <person name="Farwick M."/>
            <person name="Goesmann A."/>
            <person name="Puhler A."/>
            <person name="Schaffer S."/>
            <person name="Tauch A."/>
            <person name="Kohler T."/>
            <person name="Brinkrolf K."/>
        </authorList>
    </citation>
    <scope>NUCLEOTIDE SEQUENCE [LARGE SCALE GENOMIC DNA]</scope>
    <source>
        <strain evidence="4">ATCC 14091 / BCRC 22168 / CBS 111 / JCM 3599 / NBRC 0793 / NRRL Y-1031 F-60-10</strain>
        <strain evidence="3">NRRL Y-1031 F-60-10</strain>
    </source>
</reference>
<name>K0KRR5_WICCF</name>